<keyword evidence="5" id="KW-0325">Glycoprotein</keyword>
<dbReference type="GO" id="GO:0004185">
    <property type="term" value="F:serine-type carboxypeptidase activity"/>
    <property type="evidence" value="ECO:0007669"/>
    <property type="project" value="InterPro"/>
</dbReference>
<protein>
    <submittedName>
        <fullName evidence="7">Peptidase S10</fullName>
    </submittedName>
</protein>
<keyword evidence="1" id="KW-0121">Carboxypeptidase</keyword>
<dbReference type="PANTHER" id="PTHR11802:SF3">
    <property type="entry name" value="RETINOID-INDUCIBLE SERINE CARBOXYPEPTIDASE"/>
    <property type="match status" value="1"/>
</dbReference>
<dbReference type="RefSeq" id="WP_420245249.1">
    <property type="nucleotide sequence ID" value="NZ_BOPV01000001.1"/>
</dbReference>
<evidence type="ECO:0000256" key="5">
    <source>
        <dbReference type="ARBA" id="ARBA00023180"/>
    </source>
</evidence>
<evidence type="ECO:0000256" key="3">
    <source>
        <dbReference type="ARBA" id="ARBA00022729"/>
    </source>
</evidence>
<keyword evidence="3 6" id="KW-0732">Signal</keyword>
<proteinExistence type="predicted"/>
<keyword evidence="4" id="KW-0378">Hydrolase</keyword>
<sequence length="497" mass="53349">MRALLPTILLLLLLSGPAGAAADEAPRQFTAKREGTFGGQKLRYQVISGDTILADDKGQPRAAIFSFAYIKDAPKTEQTTRPVLFVYNGGPGSASLWLHLGTFGPRRVKMADPVHPPTTPPFALEDNPFSILDAADIVLIDPVGTGFSRILSAGKPEQFYGTEQDAKATVEFIESWTRANNRWNAPKYLVGESYGTVRSAVVAKMLMGGPMSGNARLGAITLNGIVLLGQALTLGSDGEATYATNLASMAATAWYHNKIDRKGRSADEVASEAARFAGDAYLKALFAGDRLDAAERARVADTMAALIGIPAAEILNRNLRIEMGEFRSLLLKTESQEIGAYDSRYVYKGKPAGAADAVADDPAMGQYTPSFIAGINQYLRDELGININASYETIAFGAVNEKWAYTTPTSGRVQIATPVQSLAAAMRRNEKLRLFVGTGLYDLVTTVGKADYMIAHAGLPLDRVTAKTYPSGHMAYLGDDSAAKLASDLRSFINESK</sequence>
<keyword evidence="2" id="KW-0645">Protease</keyword>
<reference evidence="7" key="1">
    <citation type="submission" date="2021-02" db="EMBL/GenBank/DDBJ databases">
        <title>Genome sequence of Rhodospirillales sp. strain TMPK1 isolated from soil.</title>
        <authorList>
            <person name="Nakai R."/>
            <person name="Kusada H."/>
            <person name="Tamaki H."/>
        </authorList>
    </citation>
    <scope>NUCLEOTIDE SEQUENCE</scope>
    <source>
        <strain evidence="7">TMPK1</strain>
    </source>
</reference>
<dbReference type="InterPro" id="IPR001563">
    <property type="entry name" value="Peptidase_S10"/>
</dbReference>
<dbReference type="SUPFAM" id="SSF53474">
    <property type="entry name" value="alpha/beta-Hydrolases"/>
    <property type="match status" value="1"/>
</dbReference>
<keyword evidence="8" id="KW-1185">Reference proteome</keyword>
<name>A0A8S8XDY8_9PROT</name>
<dbReference type="InterPro" id="IPR029058">
    <property type="entry name" value="AB_hydrolase_fold"/>
</dbReference>
<dbReference type="Pfam" id="PF00450">
    <property type="entry name" value="Peptidase_S10"/>
    <property type="match status" value="1"/>
</dbReference>
<feature type="chain" id="PRO_5035923912" evidence="6">
    <location>
        <begin position="21"/>
        <end position="497"/>
    </location>
</feature>
<evidence type="ECO:0000256" key="6">
    <source>
        <dbReference type="SAM" id="SignalP"/>
    </source>
</evidence>
<evidence type="ECO:0000256" key="4">
    <source>
        <dbReference type="ARBA" id="ARBA00022801"/>
    </source>
</evidence>
<dbReference type="PANTHER" id="PTHR11802">
    <property type="entry name" value="SERINE PROTEASE FAMILY S10 SERINE CARBOXYPEPTIDASE"/>
    <property type="match status" value="1"/>
</dbReference>
<evidence type="ECO:0000313" key="8">
    <source>
        <dbReference type="Proteomes" id="UP000681075"/>
    </source>
</evidence>
<dbReference type="AlphaFoldDB" id="A0A8S8XDY8"/>
<evidence type="ECO:0000256" key="2">
    <source>
        <dbReference type="ARBA" id="ARBA00022670"/>
    </source>
</evidence>
<comment type="caution">
    <text evidence="7">The sequence shown here is derived from an EMBL/GenBank/DDBJ whole genome shotgun (WGS) entry which is preliminary data.</text>
</comment>
<evidence type="ECO:0000313" key="7">
    <source>
        <dbReference type="EMBL" id="GIL41663.1"/>
    </source>
</evidence>
<organism evidence="7 8">
    <name type="scientific">Roseiterribacter gracilis</name>
    <dbReference type="NCBI Taxonomy" id="2812848"/>
    <lineage>
        <taxon>Bacteria</taxon>
        <taxon>Pseudomonadati</taxon>
        <taxon>Pseudomonadota</taxon>
        <taxon>Alphaproteobacteria</taxon>
        <taxon>Rhodospirillales</taxon>
        <taxon>Roseiterribacteraceae</taxon>
        <taxon>Roseiterribacter</taxon>
    </lineage>
</organism>
<dbReference type="EMBL" id="BOPV01000001">
    <property type="protein sequence ID" value="GIL41663.1"/>
    <property type="molecule type" value="Genomic_DNA"/>
</dbReference>
<dbReference type="Gene3D" id="3.40.50.1820">
    <property type="entry name" value="alpha/beta hydrolase"/>
    <property type="match status" value="1"/>
</dbReference>
<evidence type="ECO:0000256" key="1">
    <source>
        <dbReference type="ARBA" id="ARBA00022645"/>
    </source>
</evidence>
<dbReference type="GO" id="GO:0006508">
    <property type="term" value="P:proteolysis"/>
    <property type="evidence" value="ECO:0007669"/>
    <property type="project" value="UniProtKB-KW"/>
</dbReference>
<gene>
    <name evidence="7" type="ORF">TMPK1_39000</name>
</gene>
<feature type="signal peptide" evidence="6">
    <location>
        <begin position="1"/>
        <end position="20"/>
    </location>
</feature>
<accession>A0A8S8XDY8</accession>
<dbReference type="Proteomes" id="UP000681075">
    <property type="component" value="Unassembled WGS sequence"/>
</dbReference>